<protein>
    <recommendedName>
        <fullName evidence="5">Putative 3-methyladenine DNA glycosylase</fullName>
        <ecNumber evidence="5">3.2.2.-</ecNumber>
    </recommendedName>
</protein>
<reference evidence="6 7" key="1">
    <citation type="submission" date="2018-03" db="EMBL/GenBank/DDBJ databases">
        <title>Genomic Encyclopedia of Archaeal and Bacterial Type Strains, Phase II (KMG-II): from individual species to whole genera.</title>
        <authorList>
            <person name="Goeker M."/>
        </authorList>
    </citation>
    <scope>NUCLEOTIDE SEQUENCE [LARGE SCALE GENOMIC DNA]</scope>
    <source>
        <strain evidence="6 7">DSM 13175</strain>
    </source>
</reference>
<dbReference type="NCBIfam" id="TIGR00567">
    <property type="entry name" value="3mg"/>
    <property type="match status" value="1"/>
</dbReference>
<accession>A0A2T0WBS2</accession>
<dbReference type="Pfam" id="PF02245">
    <property type="entry name" value="Pur_DNA_glyco"/>
    <property type="match status" value="1"/>
</dbReference>
<evidence type="ECO:0000313" key="7">
    <source>
        <dbReference type="Proteomes" id="UP000238205"/>
    </source>
</evidence>
<comment type="caution">
    <text evidence="6">The sequence shown here is derived from an EMBL/GenBank/DDBJ whole genome shotgun (WGS) entry which is preliminary data.</text>
</comment>
<dbReference type="HAMAP" id="MF_00527">
    <property type="entry name" value="3MGH"/>
    <property type="match status" value="1"/>
</dbReference>
<dbReference type="PANTHER" id="PTHR10429">
    <property type="entry name" value="DNA-3-METHYLADENINE GLYCOSYLASE"/>
    <property type="match status" value="1"/>
</dbReference>
<dbReference type="EMBL" id="PVTO01000001">
    <property type="protein sequence ID" value="PRY84137.1"/>
    <property type="molecule type" value="Genomic_DNA"/>
</dbReference>
<evidence type="ECO:0000256" key="4">
    <source>
        <dbReference type="ARBA" id="ARBA00023204"/>
    </source>
</evidence>
<sequence>MLPFFKDATLSTEEVAQRLLGCLLIKEEDNQTTSGWIVETEAYVGIDDEACHSFNSRRTPRLESMYKEAGTVYIYQMHTHHMVNIVTRTQAEPQAVLIRAIEPYEGIPLLEKRRNRKGIELTNGPGKLTKAMGITMADNGSAADKAPLYISDEMRKTPRLIEQTQRIGIPNKGQWTDALLRYSVEGNPYVSRKKGKPMNDHGWKAMIH</sequence>
<dbReference type="PANTHER" id="PTHR10429:SF0">
    <property type="entry name" value="DNA-3-METHYLADENINE GLYCOSYLASE"/>
    <property type="match status" value="1"/>
</dbReference>
<dbReference type="RefSeq" id="WP_106189989.1">
    <property type="nucleotide sequence ID" value="NZ_PVTO01000001.1"/>
</dbReference>
<evidence type="ECO:0000313" key="6">
    <source>
        <dbReference type="EMBL" id="PRY84137.1"/>
    </source>
</evidence>
<gene>
    <name evidence="6" type="ORF">CLV38_10149</name>
</gene>
<dbReference type="GO" id="GO:0003677">
    <property type="term" value="F:DNA binding"/>
    <property type="evidence" value="ECO:0007669"/>
    <property type="project" value="InterPro"/>
</dbReference>
<name>A0A2T0WBS2_9LACT</name>
<dbReference type="FunFam" id="3.10.300.10:FF:000001">
    <property type="entry name" value="Putative 3-methyladenine DNA glycosylase"/>
    <property type="match status" value="1"/>
</dbReference>
<evidence type="ECO:0000256" key="3">
    <source>
        <dbReference type="ARBA" id="ARBA00022801"/>
    </source>
</evidence>
<dbReference type="SUPFAM" id="SSF50486">
    <property type="entry name" value="FMT C-terminal domain-like"/>
    <property type="match status" value="1"/>
</dbReference>
<keyword evidence="7" id="KW-1185">Reference proteome</keyword>
<dbReference type="Gene3D" id="3.10.300.10">
    <property type="entry name" value="Methylpurine-DNA glycosylase (MPG)"/>
    <property type="match status" value="1"/>
</dbReference>
<dbReference type="AlphaFoldDB" id="A0A2T0WBS2"/>
<dbReference type="OrthoDB" id="9794313at2"/>
<organism evidence="6 7">
    <name type="scientific">Alkalibacterium olivapovliticus</name>
    <dbReference type="NCBI Taxonomy" id="99907"/>
    <lineage>
        <taxon>Bacteria</taxon>
        <taxon>Bacillati</taxon>
        <taxon>Bacillota</taxon>
        <taxon>Bacilli</taxon>
        <taxon>Lactobacillales</taxon>
        <taxon>Carnobacteriaceae</taxon>
        <taxon>Alkalibacterium</taxon>
    </lineage>
</organism>
<evidence type="ECO:0000256" key="2">
    <source>
        <dbReference type="ARBA" id="ARBA00022763"/>
    </source>
</evidence>
<dbReference type="EC" id="3.2.2.-" evidence="5"/>
<keyword evidence="4 5" id="KW-0234">DNA repair</keyword>
<dbReference type="InterPro" id="IPR036995">
    <property type="entry name" value="MPG_sf"/>
</dbReference>
<dbReference type="InterPro" id="IPR011034">
    <property type="entry name" value="Formyl_transferase-like_C_sf"/>
</dbReference>
<keyword evidence="2 5" id="KW-0227">DNA damage</keyword>
<dbReference type="InterPro" id="IPR003180">
    <property type="entry name" value="MPG"/>
</dbReference>
<keyword evidence="3 5" id="KW-0378">Hydrolase</keyword>
<dbReference type="GO" id="GO:0003905">
    <property type="term" value="F:alkylbase DNA N-glycosylase activity"/>
    <property type="evidence" value="ECO:0007669"/>
    <property type="project" value="InterPro"/>
</dbReference>
<evidence type="ECO:0000256" key="5">
    <source>
        <dbReference type="HAMAP-Rule" id="MF_00527"/>
    </source>
</evidence>
<dbReference type="CDD" id="cd00540">
    <property type="entry name" value="AAG"/>
    <property type="match status" value="1"/>
</dbReference>
<dbReference type="Proteomes" id="UP000238205">
    <property type="component" value="Unassembled WGS sequence"/>
</dbReference>
<evidence type="ECO:0000256" key="1">
    <source>
        <dbReference type="ARBA" id="ARBA00009232"/>
    </source>
</evidence>
<comment type="similarity">
    <text evidence="1 5">Belongs to the DNA glycosylase MPG family.</text>
</comment>
<dbReference type="GO" id="GO:0006284">
    <property type="term" value="P:base-excision repair"/>
    <property type="evidence" value="ECO:0007669"/>
    <property type="project" value="InterPro"/>
</dbReference>
<proteinExistence type="inferred from homology"/>